<proteinExistence type="inferred from homology"/>
<dbReference type="SUPFAM" id="SSF47781">
    <property type="entry name" value="RuvA domain 2-like"/>
    <property type="match status" value="1"/>
</dbReference>
<dbReference type="InterPro" id="IPR003583">
    <property type="entry name" value="Hlx-hairpin-Hlx_DNA-bd_motif"/>
</dbReference>
<comment type="similarity">
    <text evidence="3">Belongs to the RecD family. RecD2 subfamily.</text>
</comment>
<dbReference type="EC" id="5.6.2.3" evidence="3"/>
<sequence length="744" mass="83568">MEALNGIVESIVFKSSDTGYTVIKFRENNIIHTAVGVLPHVKEGQNLKIIGSWVNHSQFGKQFKVEECEEILPTSKDGIEKYLSSGIIQGIGPVTAKKIVNKFGEDTLNILDNNIERLKEIEGIGKKKLETIIESYREQRELKNITIFLQTHGLSVNQCLKIYKKYGASSVDTVKNNPYILCDEISGIGFKTSDKIARSLGIEVDSPFRIQSGIRYVINEFCANGHTFMPKDELIKEASNVLTVSGDIIEENIKNAALDRKIKLEKVNDKEGVFTIPNYYCELGITNRILTLAISNFQDISVDVEHLILQFEKKNNITFAESQKDAIISAFQNGIEIITGGPGTGKTTIIKCIIEIFETCGLKVLLGAPTGRAAKRMSESTGKEATTIHRMLDMGVFEKEESVFVTNAEEHSLEADVVIIDEASMIDITLMNALLKSIKVGTRLIIVGDVDQLPSVGAGNVLNDFIESGFTKVVRLKEIFRQGKESMIVVNAHKINKGEMPKLNEKGTDFFFIRNDIQEGILNTIIDLINTRLPKFNSNWDKLKSIQVLVPMKKGVLGVTNLNEKIQNVLNPKAPYKKEKEFRSMIFREGDKVMQIKNNYSLKWTRIAGKGEHEGSGVFNGDMGFIENIDLEGKKLSIIFDDERRVIYDFMYLDELDLAYAITIHKSQGSEFPVVIIPAYMGAPLLMNRNLLYTGITRAKEMVVVVGIPKALKYMVDNTRSMERYSSLNWRIKEVISNEVFEQD</sequence>
<dbReference type="Pfam" id="PF13538">
    <property type="entry name" value="UvrD_C_2"/>
    <property type="match status" value="1"/>
</dbReference>
<evidence type="ECO:0000259" key="5">
    <source>
        <dbReference type="SMART" id="SM00382"/>
    </source>
</evidence>
<evidence type="ECO:0000313" key="7">
    <source>
        <dbReference type="Proteomes" id="UP000070646"/>
    </source>
</evidence>
<dbReference type="SMART" id="SM00382">
    <property type="entry name" value="AAA"/>
    <property type="match status" value="1"/>
</dbReference>
<dbReference type="RefSeq" id="WP_060794645.1">
    <property type="nucleotide sequence ID" value="NZ_JBCAPG010000001.1"/>
</dbReference>
<comment type="function">
    <text evidence="3">DNA-dependent ATPase and ATP-dependent 5'-3' DNA helicase. Has no activity on blunt DNA or DNA with 3'-overhangs, requires at least 10 bases of 5'-ssDNA for helicase activity.</text>
</comment>
<keyword evidence="3" id="KW-0238">DNA-binding</keyword>
<dbReference type="InterPro" id="IPR027785">
    <property type="entry name" value="UvrD-like_helicase_C"/>
</dbReference>
<dbReference type="Pfam" id="PF18335">
    <property type="entry name" value="SH3_13"/>
    <property type="match status" value="1"/>
</dbReference>
<protein>
    <recommendedName>
        <fullName evidence="3">ATP-dependent RecD2 DNA helicase</fullName>
        <ecNumber evidence="3">5.6.2.3</ecNumber>
    </recommendedName>
    <alternativeName>
        <fullName evidence="3">DNA 5'-3' helicase subunit RecD2</fullName>
    </alternativeName>
</protein>
<evidence type="ECO:0000256" key="1">
    <source>
        <dbReference type="ARBA" id="ARBA00022741"/>
    </source>
</evidence>
<dbReference type="EMBL" id="LRPU01000021">
    <property type="protein sequence ID" value="KXA14087.1"/>
    <property type="molecule type" value="Genomic_DNA"/>
</dbReference>
<feature type="domain" description="Helix-hairpin-helix DNA-binding motif class 1" evidence="4">
    <location>
        <begin position="116"/>
        <end position="135"/>
    </location>
</feature>
<dbReference type="InterPro" id="IPR055446">
    <property type="entry name" value="RecD2_N_OB"/>
</dbReference>
<dbReference type="InterPro" id="IPR041451">
    <property type="entry name" value="RecD2_SH13"/>
</dbReference>
<keyword evidence="1 3" id="KW-0547">Nucleotide-binding</keyword>
<keyword evidence="3" id="KW-0413">Isomerase</keyword>
<organism evidence="6 7">
    <name type="scientific">Clostridium perfringens</name>
    <dbReference type="NCBI Taxonomy" id="1502"/>
    <lineage>
        <taxon>Bacteria</taxon>
        <taxon>Bacillati</taxon>
        <taxon>Bacillota</taxon>
        <taxon>Clostridia</taxon>
        <taxon>Eubacteriales</taxon>
        <taxon>Clostridiaceae</taxon>
        <taxon>Clostridium</taxon>
    </lineage>
</organism>
<dbReference type="InterPro" id="IPR050534">
    <property type="entry name" value="Coronavir_polyprotein_1ab"/>
</dbReference>
<feature type="domain" description="AAA+ ATPase" evidence="5">
    <location>
        <begin position="332"/>
        <end position="480"/>
    </location>
</feature>
<feature type="binding site" evidence="3">
    <location>
        <begin position="343"/>
        <end position="347"/>
    </location>
    <ligand>
        <name>ATP</name>
        <dbReference type="ChEBI" id="CHEBI:30616"/>
    </ligand>
</feature>
<gene>
    <name evidence="3" type="primary">recD2</name>
    <name evidence="6" type="ORF">HMPREF3222_00493</name>
</gene>
<dbReference type="SUPFAM" id="SSF52540">
    <property type="entry name" value="P-loop containing nucleoside triphosphate hydrolases"/>
    <property type="match status" value="1"/>
</dbReference>
<dbReference type="Gene3D" id="2.30.30.940">
    <property type="match status" value="1"/>
</dbReference>
<dbReference type="GO" id="GO:0016887">
    <property type="term" value="F:ATP hydrolysis activity"/>
    <property type="evidence" value="ECO:0007669"/>
    <property type="project" value="RHEA"/>
</dbReference>
<dbReference type="InterPro" id="IPR027417">
    <property type="entry name" value="P-loop_NTPase"/>
</dbReference>
<dbReference type="HAMAP" id="MF_01488">
    <property type="entry name" value="RecD2"/>
    <property type="match status" value="1"/>
</dbReference>
<dbReference type="InterPro" id="IPR010994">
    <property type="entry name" value="RuvA_2-like"/>
</dbReference>
<dbReference type="Gene3D" id="1.10.150.20">
    <property type="entry name" value="5' to 3' exonuclease, C-terminal subdomain"/>
    <property type="match status" value="1"/>
</dbReference>
<evidence type="ECO:0000313" key="6">
    <source>
        <dbReference type="EMBL" id="KXA14087.1"/>
    </source>
</evidence>
<evidence type="ECO:0000259" key="4">
    <source>
        <dbReference type="SMART" id="SM00278"/>
    </source>
</evidence>
<comment type="catalytic activity">
    <reaction evidence="3">
        <text>ATP + H2O = ADP + phosphate + H(+)</text>
        <dbReference type="Rhea" id="RHEA:13065"/>
        <dbReference type="ChEBI" id="CHEBI:15377"/>
        <dbReference type="ChEBI" id="CHEBI:15378"/>
        <dbReference type="ChEBI" id="CHEBI:30616"/>
        <dbReference type="ChEBI" id="CHEBI:43474"/>
        <dbReference type="ChEBI" id="CHEBI:456216"/>
        <dbReference type="EC" id="5.6.2.3"/>
    </reaction>
</comment>
<dbReference type="GO" id="GO:0005524">
    <property type="term" value="F:ATP binding"/>
    <property type="evidence" value="ECO:0007669"/>
    <property type="project" value="UniProtKB-UniRule"/>
</dbReference>
<feature type="domain" description="Helix-hairpin-helix DNA-binding motif class 1" evidence="4">
    <location>
        <begin position="180"/>
        <end position="199"/>
    </location>
</feature>
<keyword evidence="3 6" id="KW-0347">Helicase</keyword>
<dbReference type="GO" id="GO:0017116">
    <property type="term" value="F:single-stranded DNA helicase activity"/>
    <property type="evidence" value="ECO:0007669"/>
    <property type="project" value="TreeGrafter"/>
</dbReference>
<dbReference type="Gene3D" id="3.40.50.300">
    <property type="entry name" value="P-loop containing nucleotide triphosphate hydrolases"/>
    <property type="match status" value="2"/>
</dbReference>
<dbReference type="InterPro" id="IPR003593">
    <property type="entry name" value="AAA+_ATPase"/>
</dbReference>
<reference evidence="6 7" key="1">
    <citation type="submission" date="2016-01" db="EMBL/GenBank/DDBJ databases">
        <authorList>
            <person name="Oliw E.H."/>
        </authorList>
    </citation>
    <scope>NUCLEOTIDE SEQUENCE [LARGE SCALE GENOMIC DNA]</scope>
    <source>
        <strain evidence="6 7">MJR7757A</strain>
    </source>
</reference>
<comment type="caution">
    <text evidence="6">The sequence shown here is derived from an EMBL/GenBank/DDBJ whole genome shotgun (WGS) entry which is preliminary data.</text>
</comment>
<dbReference type="GO" id="GO:0006281">
    <property type="term" value="P:DNA repair"/>
    <property type="evidence" value="ECO:0007669"/>
    <property type="project" value="InterPro"/>
</dbReference>
<dbReference type="CDD" id="cd18809">
    <property type="entry name" value="SF1_C_RecD"/>
    <property type="match status" value="1"/>
</dbReference>
<accession>A0A133NCU1</accession>
<dbReference type="InterPro" id="IPR006345">
    <property type="entry name" value="RecD2"/>
</dbReference>
<dbReference type="GO" id="GO:0043139">
    <property type="term" value="F:5'-3' DNA helicase activity"/>
    <property type="evidence" value="ECO:0007669"/>
    <property type="project" value="UniProtKB-UniRule"/>
</dbReference>
<dbReference type="InterPro" id="IPR029493">
    <property type="entry name" value="RecD2-like_HHH"/>
</dbReference>
<dbReference type="GO" id="GO:0006310">
    <property type="term" value="P:DNA recombination"/>
    <property type="evidence" value="ECO:0007669"/>
    <property type="project" value="InterPro"/>
</dbReference>
<dbReference type="PANTHER" id="PTHR43788">
    <property type="entry name" value="DNA2/NAM7 HELICASE FAMILY MEMBER"/>
    <property type="match status" value="1"/>
</dbReference>
<keyword evidence="3" id="KW-0378">Hydrolase</keyword>
<dbReference type="CDD" id="cd17933">
    <property type="entry name" value="DEXSc_RecD-like"/>
    <property type="match status" value="1"/>
</dbReference>
<dbReference type="Pfam" id="PF23139">
    <property type="entry name" value="OB_YrrC"/>
    <property type="match status" value="1"/>
</dbReference>
<evidence type="ECO:0000256" key="2">
    <source>
        <dbReference type="ARBA" id="ARBA00022840"/>
    </source>
</evidence>
<name>A0A133NCU1_CLOPF</name>
<dbReference type="Pfam" id="PF13245">
    <property type="entry name" value="AAA_19"/>
    <property type="match status" value="1"/>
</dbReference>
<dbReference type="Pfam" id="PF14520">
    <property type="entry name" value="HHH_5"/>
    <property type="match status" value="1"/>
</dbReference>
<dbReference type="SMART" id="SM00278">
    <property type="entry name" value="HhH1"/>
    <property type="match status" value="3"/>
</dbReference>
<dbReference type="AlphaFoldDB" id="A0A133NCU1"/>
<dbReference type="Gene3D" id="1.10.10.2220">
    <property type="match status" value="1"/>
</dbReference>
<dbReference type="GO" id="GO:0009338">
    <property type="term" value="C:exodeoxyribonuclease V complex"/>
    <property type="evidence" value="ECO:0007669"/>
    <property type="project" value="TreeGrafter"/>
</dbReference>
<dbReference type="PATRIC" id="fig|1502.174.peg.497"/>
<dbReference type="Proteomes" id="UP000070646">
    <property type="component" value="Unassembled WGS sequence"/>
</dbReference>
<dbReference type="Pfam" id="PF14490">
    <property type="entry name" value="HHH_RecD2"/>
    <property type="match status" value="1"/>
</dbReference>
<dbReference type="GO" id="GO:0003677">
    <property type="term" value="F:DNA binding"/>
    <property type="evidence" value="ECO:0007669"/>
    <property type="project" value="UniProtKB-UniRule"/>
</dbReference>
<dbReference type="PANTHER" id="PTHR43788:SF6">
    <property type="entry name" value="DNA HELICASE B"/>
    <property type="match status" value="1"/>
</dbReference>
<feature type="domain" description="Helix-hairpin-helix DNA-binding motif class 1" evidence="4">
    <location>
        <begin position="81"/>
        <end position="102"/>
    </location>
</feature>
<evidence type="ECO:0000256" key="3">
    <source>
        <dbReference type="HAMAP-Rule" id="MF_01488"/>
    </source>
</evidence>
<keyword evidence="2 3" id="KW-0067">ATP-binding</keyword>
<dbReference type="NCBIfam" id="TIGR01448">
    <property type="entry name" value="recD_rel"/>
    <property type="match status" value="1"/>
</dbReference>